<protein>
    <submittedName>
        <fullName evidence="1">Uncharacterized protein</fullName>
    </submittedName>
</protein>
<evidence type="ECO:0000313" key="2">
    <source>
        <dbReference type="Proteomes" id="UP001187192"/>
    </source>
</evidence>
<gene>
    <name evidence="1" type="ORF">TIFTF001_012763</name>
</gene>
<name>A0AA88A0W2_FICCA</name>
<proteinExistence type="predicted"/>
<dbReference type="EMBL" id="BTGU01000016">
    <property type="protein sequence ID" value="GMN43565.1"/>
    <property type="molecule type" value="Genomic_DNA"/>
</dbReference>
<sequence length="86" mass="8986">MASYGFSDHFEAFSSGGFVVNGGLRGGLSAAAAASLVLDSKKGELVKAPATVGKKGISEAKALQPKDRRRLERLLTAKKLHQTSKA</sequence>
<evidence type="ECO:0000313" key="1">
    <source>
        <dbReference type="EMBL" id="GMN43565.1"/>
    </source>
</evidence>
<comment type="caution">
    <text evidence="1">The sequence shown here is derived from an EMBL/GenBank/DDBJ whole genome shotgun (WGS) entry which is preliminary data.</text>
</comment>
<reference evidence="1" key="1">
    <citation type="submission" date="2023-07" db="EMBL/GenBank/DDBJ databases">
        <title>draft genome sequence of fig (Ficus carica).</title>
        <authorList>
            <person name="Takahashi T."/>
            <person name="Nishimura K."/>
        </authorList>
    </citation>
    <scope>NUCLEOTIDE SEQUENCE</scope>
</reference>
<organism evidence="1 2">
    <name type="scientific">Ficus carica</name>
    <name type="common">Common fig</name>
    <dbReference type="NCBI Taxonomy" id="3494"/>
    <lineage>
        <taxon>Eukaryota</taxon>
        <taxon>Viridiplantae</taxon>
        <taxon>Streptophyta</taxon>
        <taxon>Embryophyta</taxon>
        <taxon>Tracheophyta</taxon>
        <taxon>Spermatophyta</taxon>
        <taxon>Magnoliopsida</taxon>
        <taxon>eudicotyledons</taxon>
        <taxon>Gunneridae</taxon>
        <taxon>Pentapetalae</taxon>
        <taxon>rosids</taxon>
        <taxon>fabids</taxon>
        <taxon>Rosales</taxon>
        <taxon>Moraceae</taxon>
        <taxon>Ficeae</taxon>
        <taxon>Ficus</taxon>
    </lineage>
</organism>
<dbReference type="AlphaFoldDB" id="A0AA88A0W2"/>
<keyword evidence="2" id="KW-1185">Reference proteome</keyword>
<dbReference type="Proteomes" id="UP001187192">
    <property type="component" value="Unassembled WGS sequence"/>
</dbReference>
<accession>A0AA88A0W2</accession>